<feature type="region of interest" description="Disordered" evidence="1">
    <location>
        <begin position="43"/>
        <end position="66"/>
    </location>
</feature>
<dbReference type="AlphaFoldDB" id="A0A9W7E614"/>
<name>A0A9W7E614_9STRA</name>
<proteinExistence type="predicted"/>
<accession>A0A9W7E614</accession>
<evidence type="ECO:0000256" key="1">
    <source>
        <dbReference type="SAM" id="MobiDB-lite"/>
    </source>
</evidence>
<evidence type="ECO:0000313" key="3">
    <source>
        <dbReference type="Proteomes" id="UP001165082"/>
    </source>
</evidence>
<sequence>MRRDGTVVVMSHDPSLHRSHRKSVGKDEVDDLISDHLAFNHTIPGDNASASAPEDTPSAASEDASAELARQEMIDKYGDYRDFEASQASHLDIGRIITDAGIDRAARDELKRRVSLSYSLAHPGTVKVLKKVPRAFVPAYPTMPTAVEVLDHNNRGTYYIARESYGLGHGGPGKFGRHPFTIYTIRDCGKHRVATAFCLSPLGPRHCPLGSPCVEAPWWEVRGGGDRVGKGVDGDGNAVDVRVGGERRTKTGKLCVRMPGGHVLTFQDRAQTGGFLDSLKPLYFNRKKI</sequence>
<comment type="caution">
    <text evidence="2">The sequence shown here is derived from an EMBL/GenBank/DDBJ whole genome shotgun (WGS) entry which is preliminary data.</text>
</comment>
<reference evidence="2" key="1">
    <citation type="submission" date="2022-07" db="EMBL/GenBank/DDBJ databases">
        <title>Genome analysis of Parmales, a sister group of diatoms, reveals the evolutionary specialization of diatoms from phago-mixotrophs to photoautotrophs.</title>
        <authorList>
            <person name="Ban H."/>
            <person name="Sato S."/>
            <person name="Yoshikawa S."/>
            <person name="Kazumasa Y."/>
            <person name="Nakamura Y."/>
            <person name="Ichinomiya M."/>
            <person name="Saitoh K."/>
            <person name="Sato N."/>
            <person name="Blanc-Mathieu R."/>
            <person name="Endo H."/>
            <person name="Kuwata A."/>
            <person name="Ogata H."/>
        </authorList>
    </citation>
    <scope>NUCLEOTIDE SEQUENCE</scope>
</reference>
<dbReference type="Proteomes" id="UP001165082">
    <property type="component" value="Unassembled WGS sequence"/>
</dbReference>
<dbReference type="EMBL" id="BRXZ01002757">
    <property type="protein sequence ID" value="GMH69574.1"/>
    <property type="molecule type" value="Genomic_DNA"/>
</dbReference>
<gene>
    <name evidence="2" type="ORF">TrRE_jg12414</name>
</gene>
<feature type="region of interest" description="Disordered" evidence="1">
    <location>
        <begin position="1"/>
        <end position="27"/>
    </location>
</feature>
<keyword evidence="3" id="KW-1185">Reference proteome</keyword>
<evidence type="ECO:0000313" key="2">
    <source>
        <dbReference type="EMBL" id="GMH69574.1"/>
    </source>
</evidence>
<organism evidence="2 3">
    <name type="scientific">Triparma retinervis</name>
    <dbReference type="NCBI Taxonomy" id="2557542"/>
    <lineage>
        <taxon>Eukaryota</taxon>
        <taxon>Sar</taxon>
        <taxon>Stramenopiles</taxon>
        <taxon>Ochrophyta</taxon>
        <taxon>Bolidophyceae</taxon>
        <taxon>Parmales</taxon>
        <taxon>Triparmaceae</taxon>
        <taxon>Triparma</taxon>
    </lineage>
</organism>
<dbReference type="OrthoDB" id="193939at2759"/>
<protein>
    <submittedName>
        <fullName evidence="2">Uncharacterized protein</fullName>
    </submittedName>
</protein>